<accession>A0A9R1UE60</accession>
<gene>
    <name evidence="2" type="ORF">LSAT_V11C900503070</name>
</gene>
<proteinExistence type="predicted"/>
<evidence type="ECO:0000259" key="1">
    <source>
        <dbReference type="Pfam" id="PF24626"/>
    </source>
</evidence>
<sequence length="165" mass="18745">MAGIRLPHWIWRLCQQPSTLVWRGRIARHKSNVSTNKSRIRSPIITSFTSVVPTCNERRWSFRRGDMVWVHLRKEHFPGGRARKLQPSADGPFRVLKRINDNVYKIDLPSHYNVSATFNVADLSSFLPELDNPLDLRLSPLEDGEDDAVGLYRLGPNQDNGGGSG</sequence>
<comment type="caution">
    <text evidence="2">The sequence shown here is derived from an EMBL/GenBank/DDBJ whole genome shotgun (WGS) entry which is preliminary data.</text>
</comment>
<dbReference type="Proteomes" id="UP000235145">
    <property type="component" value="Unassembled WGS sequence"/>
</dbReference>
<evidence type="ECO:0000313" key="3">
    <source>
        <dbReference type="Proteomes" id="UP000235145"/>
    </source>
</evidence>
<dbReference type="Pfam" id="PF24626">
    <property type="entry name" value="SH3_Tf2-1"/>
    <property type="match status" value="1"/>
</dbReference>
<name>A0A9R1UE60_LACSA</name>
<dbReference type="InterPro" id="IPR056924">
    <property type="entry name" value="SH3_Tf2-1"/>
</dbReference>
<dbReference type="PANTHER" id="PTHR35046:SF26">
    <property type="entry name" value="RNA-DIRECTED DNA POLYMERASE"/>
    <property type="match status" value="1"/>
</dbReference>
<evidence type="ECO:0000313" key="2">
    <source>
        <dbReference type="EMBL" id="KAJ0185572.1"/>
    </source>
</evidence>
<protein>
    <recommendedName>
        <fullName evidence="1">Tf2-1-like SH3-like domain-containing protein</fullName>
    </recommendedName>
</protein>
<keyword evidence="3" id="KW-1185">Reference proteome</keyword>
<reference evidence="2 3" key="1">
    <citation type="journal article" date="2017" name="Nat. Commun.">
        <title>Genome assembly with in vitro proximity ligation data and whole-genome triplication in lettuce.</title>
        <authorList>
            <person name="Reyes-Chin-Wo S."/>
            <person name="Wang Z."/>
            <person name="Yang X."/>
            <person name="Kozik A."/>
            <person name="Arikit S."/>
            <person name="Song C."/>
            <person name="Xia L."/>
            <person name="Froenicke L."/>
            <person name="Lavelle D.O."/>
            <person name="Truco M.J."/>
            <person name="Xia R."/>
            <person name="Zhu S."/>
            <person name="Xu C."/>
            <person name="Xu H."/>
            <person name="Xu X."/>
            <person name="Cox K."/>
            <person name="Korf I."/>
            <person name="Meyers B.C."/>
            <person name="Michelmore R.W."/>
        </authorList>
    </citation>
    <scope>NUCLEOTIDE SEQUENCE [LARGE SCALE GENOMIC DNA]</scope>
    <source>
        <strain evidence="3">cv. Salinas</strain>
        <tissue evidence="2">Seedlings</tissue>
    </source>
</reference>
<dbReference type="PANTHER" id="PTHR35046">
    <property type="entry name" value="ZINC KNUCKLE (CCHC-TYPE) FAMILY PROTEIN"/>
    <property type="match status" value="1"/>
</dbReference>
<dbReference type="AlphaFoldDB" id="A0A9R1UE60"/>
<dbReference type="EMBL" id="NBSK02000009">
    <property type="protein sequence ID" value="KAJ0185572.1"/>
    <property type="molecule type" value="Genomic_DNA"/>
</dbReference>
<organism evidence="2 3">
    <name type="scientific">Lactuca sativa</name>
    <name type="common">Garden lettuce</name>
    <dbReference type="NCBI Taxonomy" id="4236"/>
    <lineage>
        <taxon>Eukaryota</taxon>
        <taxon>Viridiplantae</taxon>
        <taxon>Streptophyta</taxon>
        <taxon>Embryophyta</taxon>
        <taxon>Tracheophyta</taxon>
        <taxon>Spermatophyta</taxon>
        <taxon>Magnoliopsida</taxon>
        <taxon>eudicotyledons</taxon>
        <taxon>Gunneridae</taxon>
        <taxon>Pentapetalae</taxon>
        <taxon>asterids</taxon>
        <taxon>campanulids</taxon>
        <taxon>Asterales</taxon>
        <taxon>Asteraceae</taxon>
        <taxon>Cichorioideae</taxon>
        <taxon>Cichorieae</taxon>
        <taxon>Lactucinae</taxon>
        <taxon>Lactuca</taxon>
    </lineage>
</organism>
<feature type="domain" description="Tf2-1-like SH3-like" evidence="1">
    <location>
        <begin position="65"/>
        <end position="126"/>
    </location>
</feature>